<comment type="caution">
    <text evidence="2">The sequence shown here is derived from an EMBL/GenBank/DDBJ whole genome shotgun (WGS) entry which is preliminary data.</text>
</comment>
<proteinExistence type="predicted"/>
<keyword evidence="1" id="KW-1133">Transmembrane helix</keyword>
<name>D1YI09_LACGS</name>
<reference evidence="2 3" key="1">
    <citation type="submission" date="2009-12" db="EMBL/GenBank/DDBJ databases">
        <title>Genome Sequence of Lactobacillus gasseri 224-1.</title>
        <authorList>
            <person name="Durkin A.S."/>
            <person name="Madupu R."/>
            <person name="Torralba M."/>
            <person name="Methe B."/>
            <person name="Sutton G."/>
            <person name="Strausberg R.L."/>
            <person name="Nelson K.E."/>
        </authorList>
    </citation>
    <scope>NUCLEOTIDE SEQUENCE [LARGE SCALE GENOMIC DNA]</scope>
    <source>
        <strain evidence="2 3">224-1</strain>
    </source>
</reference>
<dbReference type="Proteomes" id="UP000003684">
    <property type="component" value="Unassembled WGS sequence"/>
</dbReference>
<sequence>MAIFLISSLLCKRNSSPNFIKNCDSSHSYLMQNNNAVIEALYLYSFVLQFYSKNIMPSTKVQAVNCLFLTKILYQKLRLLPSFLSIVIIFIANLKLRR</sequence>
<gene>
    <name evidence="2" type="ORF">HMPREF9209_0723</name>
</gene>
<evidence type="ECO:0000313" key="3">
    <source>
        <dbReference type="Proteomes" id="UP000003684"/>
    </source>
</evidence>
<dbReference type="AlphaFoldDB" id="D1YI09"/>
<evidence type="ECO:0000313" key="2">
    <source>
        <dbReference type="EMBL" id="EFB63242.1"/>
    </source>
</evidence>
<protein>
    <submittedName>
        <fullName evidence="2">Uncharacterized protein</fullName>
    </submittedName>
</protein>
<keyword evidence="1" id="KW-0472">Membrane</keyword>
<organism evidence="2 3">
    <name type="scientific">Lactobacillus gasseri 224-1</name>
    <dbReference type="NCBI Taxonomy" id="679196"/>
    <lineage>
        <taxon>Bacteria</taxon>
        <taxon>Bacillati</taxon>
        <taxon>Bacillota</taxon>
        <taxon>Bacilli</taxon>
        <taxon>Lactobacillales</taxon>
        <taxon>Lactobacillaceae</taxon>
        <taxon>Lactobacillus</taxon>
    </lineage>
</organism>
<evidence type="ECO:0000256" key="1">
    <source>
        <dbReference type="SAM" id="Phobius"/>
    </source>
</evidence>
<dbReference type="EMBL" id="ADFT01000011">
    <property type="protein sequence ID" value="EFB63242.1"/>
    <property type="molecule type" value="Genomic_DNA"/>
</dbReference>
<feature type="transmembrane region" description="Helical" evidence="1">
    <location>
        <begin position="79"/>
        <end position="96"/>
    </location>
</feature>
<accession>D1YI09</accession>
<keyword evidence="1" id="KW-0812">Transmembrane</keyword>